<keyword evidence="2" id="KW-1185">Reference proteome</keyword>
<sequence length="59" mass="6997">MAGCEKMLLKVILSRILEDVKINTMNIQILKSFQVSREFNYRMFSEQQQWLSVNIKFVG</sequence>
<reference evidence="1 2" key="1">
    <citation type="submission" date="2015-04" db="EMBL/GenBank/DDBJ databases">
        <authorList>
            <person name="Syromyatnikov M.Y."/>
            <person name="Popov V.N."/>
        </authorList>
    </citation>
    <scope>NUCLEOTIDE SEQUENCE [LARGE SCALE GENOMIC DNA]</scope>
</reference>
<evidence type="ECO:0000313" key="1">
    <source>
        <dbReference type="EMBL" id="CRK89180.1"/>
    </source>
</evidence>
<accession>A0A1J1HP58</accession>
<gene>
    <name evidence="1" type="ORF">CLUMA_CG002941</name>
</gene>
<dbReference type="Proteomes" id="UP000183832">
    <property type="component" value="Unassembled WGS sequence"/>
</dbReference>
<organism evidence="1 2">
    <name type="scientific">Clunio marinus</name>
    <dbReference type="NCBI Taxonomy" id="568069"/>
    <lineage>
        <taxon>Eukaryota</taxon>
        <taxon>Metazoa</taxon>
        <taxon>Ecdysozoa</taxon>
        <taxon>Arthropoda</taxon>
        <taxon>Hexapoda</taxon>
        <taxon>Insecta</taxon>
        <taxon>Pterygota</taxon>
        <taxon>Neoptera</taxon>
        <taxon>Endopterygota</taxon>
        <taxon>Diptera</taxon>
        <taxon>Nematocera</taxon>
        <taxon>Chironomoidea</taxon>
        <taxon>Chironomidae</taxon>
        <taxon>Clunio</taxon>
    </lineage>
</organism>
<evidence type="ECO:0000313" key="2">
    <source>
        <dbReference type="Proteomes" id="UP000183832"/>
    </source>
</evidence>
<dbReference type="AlphaFoldDB" id="A0A1J1HP58"/>
<proteinExistence type="predicted"/>
<name>A0A1J1HP58_9DIPT</name>
<protein>
    <submittedName>
        <fullName evidence="1">CLUMA_CG002941, isoform A</fullName>
    </submittedName>
</protein>
<dbReference type="EMBL" id="CVRI01000011">
    <property type="protein sequence ID" value="CRK89180.1"/>
    <property type="molecule type" value="Genomic_DNA"/>
</dbReference>